<dbReference type="EMBL" id="MFZV01000032">
    <property type="protein sequence ID" value="OGK31021.1"/>
    <property type="molecule type" value="Genomic_DNA"/>
</dbReference>
<dbReference type="PANTHER" id="PTHR22916:SF66">
    <property type="entry name" value="BETA-1,3-GALACTOSYLTRANSFERASE-RELATED"/>
    <property type="match status" value="1"/>
</dbReference>
<reference evidence="2 3" key="1">
    <citation type="journal article" date="2016" name="Nat. Commun.">
        <title>Thousands of microbial genomes shed light on interconnected biogeochemical processes in an aquifer system.</title>
        <authorList>
            <person name="Anantharaman K."/>
            <person name="Brown C.T."/>
            <person name="Hug L.A."/>
            <person name="Sharon I."/>
            <person name="Castelle C.J."/>
            <person name="Probst A.J."/>
            <person name="Thomas B.C."/>
            <person name="Singh A."/>
            <person name="Wilkins M.J."/>
            <person name="Karaoz U."/>
            <person name="Brodie E.L."/>
            <person name="Williams K.H."/>
            <person name="Hubbard S.S."/>
            <person name="Banfield J.F."/>
        </authorList>
    </citation>
    <scope>NUCLEOTIDE SEQUENCE [LARGE SCALE GENOMIC DNA]</scope>
</reference>
<comment type="caution">
    <text evidence="2">The sequence shown here is derived from an EMBL/GenBank/DDBJ whole genome shotgun (WGS) entry which is preliminary data.</text>
</comment>
<dbReference type="PANTHER" id="PTHR22916">
    <property type="entry name" value="GLYCOSYLTRANSFERASE"/>
    <property type="match status" value="1"/>
</dbReference>
<dbReference type="AlphaFoldDB" id="A0A1F7HII6"/>
<feature type="domain" description="Glycosyltransferase 2-like" evidence="1">
    <location>
        <begin position="9"/>
        <end position="111"/>
    </location>
</feature>
<sequence length="272" mass="31953">MQIKHPLVSVIVTTKNSETTLRKCLTSVRNQTYKNIELIIVDNYSNDKTYTISKRFADKVIKRGHERSAQRNVGANTSKGLYLLFLDSDMYLTKNVIKECVEFVKIKNVDGLYIPEKIIGSSFYVKIRNFERQFYTGTVIDAVRFVSKKIFDKIGGFDEKLYAGEDWDFDKQVRRMGKTATIKSFLHHDESTSNFFSYIQKKAYYSLDIKHYRDKWPNDNDVQKQLGFWYRYMQVFIENGKWKHLIKNPILTCGMMCLKICVGALYLLSRIK</sequence>
<gene>
    <name evidence="2" type="ORF">A3F29_03290</name>
</gene>
<dbReference type="SUPFAM" id="SSF53448">
    <property type="entry name" value="Nucleotide-diphospho-sugar transferases"/>
    <property type="match status" value="1"/>
</dbReference>
<protein>
    <recommendedName>
        <fullName evidence="1">Glycosyltransferase 2-like domain-containing protein</fullName>
    </recommendedName>
</protein>
<dbReference type="Proteomes" id="UP000177199">
    <property type="component" value="Unassembled WGS sequence"/>
</dbReference>
<dbReference type="Pfam" id="PF00535">
    <property type="entry name" value="Glycos_transf_2"/>
    <property type="match status" value="1"/>
</dbReference>
<evidence type="ECO:0000313" key="3">
    <source>
        <dbReference type="Proteomes" id="UP000177199"/>
    </source>
</evidence>
<accession>A0A1F7HII6</accession>
<dbReference type="InterPro" id="IPR001173">
    <property type="entry name" value="Glyco_trans_2-like"/>
</dbReference>
<dbReference type="InterPro" id="IPR029044">
    <property type="entry name" value="Nucleotide-diphossugar_trans"/>
</dbReference>
<dbReference type="Gene3D" id="3.90.550.10">
    <property type="entry name" value="Spore Coat Polysaccharide Biosynthesis Protein SpsA, Chain A"/>
    <property type="match status" value="1"/>
</dbReference>
<proteinExistence type="predicted"/>
<name>A0A1F7HII6_9BACT</name>
<evidence type="ECO:0000259" key="1">
    <source>
        <dbReference type="Pfam" id="PF00535"/>
    </source>
</evidence>
<organism evidence="2 3">
    <name type="scientific">Candidatus Roizmanbacteria bacterium RIFCSPHIGHO2_12_FULL_33_9</name>
    <dbReference type="NCBI Taxonomy" id="1802045"/>
    <lineage>
        <taxon>Bacteria</taxon>
        <taxon>Candidatus Roizmaniibacteriota</taxon>
    </lineage>
</organism>
<evidence type="ECO:0000313" key="2">
    <source>
        <dbReference type="EMBL" id="OGK31021.1"/>
    </source>
</evidence>